<dbReference type="KEGG" id="bgt:106055062"/>
<dbReference type="Gene3D" id="1.10.510.10">
    <property type="entry name" value="Transferase(Phosphotransferase) domain 1"/>
    <property type="match status" value="1"/>
</dbReference>
<dbReference type="OrthoDB" id="840771at2759"/>
<name>A0A9U8DYN2_BIOGL</name>
<dbReference type="GO" id="GO:0006611">
    <property type="term" value="P:protein export from nucleus"/>
    <property type="evidence" value="ECO:0007669"/>
    <property type="project" value="TreeGrafter"/>
</dbReference>
<feature type="compositionally biased region" description="Basic and acidic residues" evidence="2">
    <location>
        <begin position="14"/>
        <end position="44"/>
    </location>
</feature>
<comment type="similarity">
    <text evidence="1">Belongs to the protein kinase superfamily. STE Ser/Thr protein kinase family. STE20 subfamily.</text>
</comment>
<evidence type="ECO:0000313" key="5">
    <source>
        <dbReference type="RefSeq" id="XP_013066631.2"/>
    </source>
</evidence>
<accession>A0A9U8DYN2</accession>
<dbReference type="GO" id="GO:1902554">
    <property type="term" value="C:serine/threonine protein kinase complex"/>
    <property type="evidence" value="ECO:0007669"/>
    <property type="project" value="TreeGrafter"/>
</dbReference>
<dbReference type="InterPro" id="IPR000719">
    <property type="entry name" value="Prot_kinase_dom"/>
</dbReference>
<evidence type="ECO:0000256" key="2">
    <source>
        <dbReference type="SAM" id="MobiDB-lite"/>
    </source>
</evidence>
<dbReference type="GO" id="GO:0005524">
    <property type="term" value="F:ATP binding"/>
    <property type="evidence" value="ECO:0007669"/>
    <property type="project" value="InterPro"/>
</dbReference>
<evidence type="ECO:0000313" key="9">
    <source>
        <dbReference type="RefSeq" id="XP_013066636.2"/>
    </source>
</evidence>
<dbReference type="InterPro" id="IPR047173">
    <property type="entry name" value="STRAD_A/B-like"/>
</dbReference>
<gene>
    <name evidence="5 6 7 8 9 10" type="primary">LOC106055062</name>
</gene>
<evidence type="ECO:0000313" key="6">
    <source>
        <dbReference type="RefSeq" id="XP_013066632.2"/>
    </source>
</evidence>
<evidence type="ECO:0000259" key="3">
    <source>
        <dbReference type="PROSITE" id="PS50011"/>
    </source>
</evidence>
<feature type="domain" description="Protein kinase" evidence="3">
    <location>
        <begin position="63"/>
        <end position="359"/>
    </location>
</feature>
<dbReference type="GeneID" id="106055062"/>
<dbReference type="RefSeq" id="XP_013066636.2">
    <property type="nucleotide sequence ID" value="XM_013211182.2"/>
</dbReference>
<dbReference type="RefSeq" id="XP_013066634.2">
    <property type="nucleotide sequence ID" value="XM_013211180.2"/>
</dbReference>
<feature type="region of interest" description="Disordered" evidence="2">
    <location>
        <begin position="1"/>
        <end position="45"/>
    </location>
</feature>
<dbReference type="SUPFAM" id="SSF56112">
    <property type="entry name" value="Protein kinase-like (PK-like)"/>
    <property type="match status" value="1"/>
</dbReference>
<dbReference type="PROSITE" id="PS50011">
    <property type="entry name" value="PROTEIN_KINASE_DOM"/>
    <property type="match status" value="1"/>
</dbReference>
<dbReference type="Pfam" id="PF00069">
    <property type="entry name" value="Pkinase"/>
    <property type="match status" value="1"/>
</dbReference>
<evidence type="ECO:0000313" key="10">
    <source>
        <dbReference type="RefSeq" id="XP_055860249.1"/>
    </source>
</evidence>
<evidence type="ECO:0000313" key="4">
    <source>
        <dbReference type="Proteomes" id="UP001165740"/>
    </source>
</evidence>
<dbReference type="PANTHER" id="PTHR48014">
    <property type="entry name" value="SERINE/THREONINE-PROTEIN KINASE FRAY2"/>
    <property type="match status" value="1"/>
</dbReference>
<dbReference type="RefSeq" id="XP_013066631.2">
    <property type="nucleotide sequence ID" value="XM_013211177.2"/>
</dbReference>
<dbReference type="RefSeq" id="XP_013066635.2">
    <property type="nucleotide sequence ID" value="XM_013211181.2"/>
</dbReference>
<dbReference type="RefSeq" id="XP_055860249.1">
    <property type="nucleotide sequence ID" value="XM_056004274.1"/>
</dbReference>
<dbReference type="Proteomes" id="UP001165740">
    <property type="component" value="Chromosome 11"/>
</dbReference>
<keyword evidence="4" id="KW-1185">Reference proteome</keyword>
<dbReference type="PANTHER" id="PTHR48014:SF21">
    <property type="entry name" value="SERINE_THREONINE-PROTEIN KINASE FRAY2"/>
    <property type="match status" value="1"/>
</dbReference>
<evidence type="ECO:0000313" key="8">
    <source>
        <dbReference type="RefSeq" id="XP_013066635.2"/>
    </source>
</evidence>
<evidence type="ECO:0000313" key="7">
    <source>
        <dbReference type="RefSeq" id="XP_013066634.2"/>
    </source>
</evidence>
<dbReference type="Gene3D" id="3.30.200.20">
    <property type="entry name" value="Phosphorylase Kinase, domain 1"/>
    <property type="match status" value="1"/>
</dbReference>
<protein>
    <submittedName>
        <fullName evidence="5 6">STE20-related kinase adapter protein alpha-like isoform X1</fullName>
    </submittedName>
</protein>
<sequence length="412" mass="46233">MSLLNCARAANENKTSKKKPESKPLDAQNDKSLKQKNSKSDQKVSNEMSNQVGIQYLPICHHYELSVVIGKGHSGSSSIFLAKHLPTASLIAIKKINVEVWDRELSYIQNEIILTQQLSHPNILQLHCSFVKGHELWIVMPLMAFGSCRDLIHAYFNSGLPEQAILFILRDVLLAVEYIHQRGIIHRGIKASHVLISKNGQVCLTGLHNSYNTIQNGKKLRKVHDFPIHSVDCLQSFSPELLHQNLAGYNFKSDIYSIGILICELANGQSPFSDMPATQMLLEKLNGTKPKLADSTTVGDFIIDDDGNDDQPGTTQERADVIFFKRTFSQNLHEFTSECLELDVVKRPSATQLLNHSVFKSIKNRPSSSLPSLLQPVTPLTDLAKVPRDLSAEEDDFTRKMSEVSMQEDWTF</sequence>
<evidence type="ECO:0000256" key="1">
    <source>
        <dbReference type="ARBA" id="ARBA00008874"/>
    </source>
</evidence>
<dbReference type="OMA" id="INGVMPF"/>
<dbReference type="GO" id="GO:0043539">
    <property type="term" value="F:protein serine/threonine kinase activator activity"/>
    <property type="evidence" value="ECO:0007669"/>
    <property type="project" value="InterPro"/>
</dbReference>
<dbReference type="RefSeq" id="XP_013066632.2">
    <property type="nucleotide sequence ID" value="XM_013211178.2"/>
</dbReference>
<proteinExistence type="inferred from homology"/>
<dbReference type="AlphaFoldDB" id="A0A9U8DYN2"/>
<reference evidence="5 6" key="1">
    <citation type="submission" date="2025-04" db="UniProtKB">
        <authorList>
            <consortium name="RefSeq"/>
        </authorList>
    </citation>
    <scope>IDENTIFICATION</scope>
</reference>
<organism evidence="4 7">
    <name type="scientific">Biomphalaria glabrata</name>
    <name type="common">Bloodfluke planorb</name>
    <name type="synonym">Freshwater snail</name>
    <dbReference type="NCBI Taxonomy" id="6526"/>
    <lineage>
        <taxon>Eukaryota</taxon>
        <taxon>Metazoa</taxon>
        <taxon>Spiralia</taxon>
        <taxon>Lophotrochozoa</taxon>
        <taxon>Mollusca</taxon>
        <taxon>Gastropoda</taxon>
        <taxon>Heterobranchia</taxon>
        <taxon>Euthyneura</taxon>
        <taxon>Panpulmonata</taxon>
        <taxon>Hygrophila</taxon>
        <taxon>Lymnaeoidea</taxon>
        <taxon>Planorbidae</taxon>
        <taxon>Biomphalaria</taxon>
    </lineage>
</organism>
<dbReference type="GO" id="GO:0004672">
    <property type="term" value="F:protein kinase activity"/>
    <property type="evidence" value="ECO:0007669"/>
    <property type="project" value="InterPro"/>
</dbReference>
<dbReference type="InterPro" id="IPR011009">
    <property type="entry name" value="Kinase-like_dom_sf"/>
</dbReference>